<dbReference type="EMBL" id="JACHGJ010000008">
    <property type="protein sequence ID" value="MBB6481858.1"/>
    <property type="molecule type" value="Genomic_DNA"/>
</dbReference>
<proteinExistence type="predicted"/>
<evidence type="ECO:0000313" key="2">
    <source>
        <dbReference type="Proteomes" id="UP000587760"/>
    </source>
</evidence>
<protein>
    <submittedName>
        <fullName evidence="1">Uncharacterized protein</fullName>
    </submittedName>
</protein>
<keyword evidence="2" id="KW-1185">Reference proteome</keyword>
<reference evidence="1 2" key="1">
    <citation type="submission" date="2020-08" db="EMBL/GenBank/DDBJ databases">
        <title>Genomic Encyclopedia of Type Strains, Phase IV (KMG-IV): sequencing the most valuable type-strain genomes for metagenomic binning, comparative biology and taxonomic classification.</title>
        <authorList>
            <person name="Goeker M."/>
        </authorList>
    </citation>
    <scope>NUCLEOTIDE SEQUENCE [LARGE SCALE GENOMIC DNA]</scope>
    <source>
        <strain evidence="1 2">DSM 2461</strain>
    </source>
</reference>
<sequence length="31" mass="3518">MLNCKAIENTSTIVDIYSEVELFLVLTEKSN</sequence>
<gene>
    <name evidence="1" type="ORF">HNR50_003539</name>
</gene>
<comment type="caution">
    <text evidence="1">The sequence shown here is derived from an EMBL/GenBank/DDBJ whole genome shotgun (WGS) entry which is preliminary data.</text>
</comment>
<dbReference type="Proteomes" id="UP000587760">
    <property type="component" value="Unassembled WGS sequence"/>
</dbReference>
<dbReference type="AlphaFoldDB" id="A0A841RH60"/>
<organism evidence="1 2">
    <name type="scientific">Spirochaeta isovalerica</name>
    <dbReference type="NCBI Taxonomy" id="150"/>
    <lineage>
        <taxon>Bacteria</taxon>
        <taxon>Pseudomonadati</taxon>
        <taxon>Spirochaetota</taxon>
        <taxon>Spirochaetia</taxon>
        <taxon>Spirochaetales</taxon>
        <taxon>Spirochaetaceae</taxon>
        <taxon>Spirochaeta</taxon>
    </lineage>
</organism>
<evidence type="ECO:0000313" key="1">
    <source>
        <dbReference type="EMBL" id="MBB6481858.1"/>
    </source>
</evidence>
<accession>A0A841RH60</accession>
<name>A0A841RH60_9SPIO</name>